<comment type="catalytic activity">
    <reaction evidence="1 4">
        <text>a uridine in RNA = a pseudouridine in RNA</text>
        <dbReference type="Rhea" id="RHEA:48348"/>
        <dbReference type="Rhea" id="RHEA-COMP:12068"/>
        <dbReference type="Rhea" id="RHEA-COMP:12069"/>
        <dbReference type="ChEBI" id="CHEBI:65314"/>
        <dbReference type="ChEBI" id="CHEBI:65315"/>
    </reaction>
</comment>
<accession>A0A0R1USA8</accession>
<dbReference type="InterPro" id="IPR006145">
    <property type="entry name" value="PsdUridine_synth_RsuA/RluA"/>
</dbReference>
<dbReference type="AlphaFoldDB" id="A0A0R1USA8"/>
<dbReference type="EC" id="5.4.99.-" evidence="4"/>
<feature type="domain" description="Pseudouridine synthase RsuA/RluA-like" evidence="5">
    <location>
        <begin position="85"/>
        <end position="236"/>
    </location>
</feature>
<proteinExistence type="inferred from homology"/>
<reference evidence="6 7" key="1">
    <citation type="journal article" date="2015" name="Genome Announc.">
        <title>Expanding the biotechnology potential of lactobacilli through comparative genomics of 213 strains and associated genera.</title>
        <authorList>
            <person name="Sun Z."/>
            <person name="Harris H.M."/>
            <person name="McCann A."/>
            <person name="Guo C."/>
            <person name="Argimon S."/>
            <person name="Zhang W."/>
            <person name="Yang X."/>
            <person name="Jeffery I.B."/>
            <person name="Cooney J.C."/>
            <person name="Kagawa T.F."/>
            <person name="Liu W."/>
            <person name="Song Y."/>
            <person name="Salvetti E."/>
            <person name="Wrobel A."/>
            <person name="Rasinkangas P."/>
            <person name="Parkhill J."/>
            <person name="Rea M.C."/>
            <person name="O'Sullivan O."/>
            <person name="Ritari J."/>
            <person name="Douillard F.P."/>
            <person name="Paul Ross R."/>
            <person name="Yang R."/>
            <person name="Briner A.E."/>
            <person name="Felis G.E."/>
            <person name="de Vos W.M."/>
            <person name="Barrangou R."/>
            <person name="Klaenhammer T.R."/>
            <person name="Caufield P.W."/>
            <person name="Cui Y."/>
            <person name="Zhang H."/>
            <person name="O'Toole P.W."/>
        </authorList>
    </citation>
    <scope>NUCLEOTIDE SEQUENCE [LARGE SCALE GENOMIC DNA]</scope>
    <source>
        <strain evidence="6 7">DSM 18793</strain>
    </source>
</reference>
<dbReference type="GO" id="GO:0003723">
    <property type="term" value="F:RNA binding"/>
    <property type="evidence" value="ECO:0007669"/>
    <property type="project" value="InterPro"/>
</dbReference>
<dbReference type="STRING" id="417373.GCA_001570685_00449"/>
<evidence type="ECO:0000256" key="1">
    <source>
        <dbReference type="ARBA" id="ARBA00000073"/>
    </source>
</evidence>
<dbReference type="Gene3D" id="3.30.2350.10">
    <property type="entry name" value="Pseudouridine synthase"/>
    <property type="match status" value="1"/>
</dbReference>
<evidence type="ECO:0000256" key="3">
    <source>
        <dbReference type="PIRSR" id="PIRSR606225-1"/>
    </source>
</evidence>
<evidence type="ECO:0000256" key="4">
    <source>
        <dbReference type="RuleBase" id="RU362028"/>
    </source>
</evidence>
<comment type="caution">
    <text evidence="6">The sequence shown here is derived from an EMBL/GenBank/DDBJ whole genome shotgun (WGS) entry which is preliminary data.</text>
</comment>
<protein>
    <recommendedName>
        <fullName evidence="4">Pseudouridine synthase</fullName>
        <ecNumber evidence="4">5.4.99.-</ecNumber>
    </recommendedName>
</protein>
<gene>
    <name evidence="6" type="ORF">FC21_GL000484</name>
</gene>
<dbReference type="InterPro" id="IPR050188">
    <property type="entry name" value="RluA_PseudoU_synthase"/>
</dbReference>
<dbReference type="SUPFAM" id="SSF55120">
    <property type="entry name" value="Pseudouridine synthase"/>
    <property type="match status" value="1"/>
</dbReference>
<dbReference type="PANTHER" id="PTHR21600">
    <property type="entry name" value="MITOCHONDRIAL RNA PSEUDOURIDINE SYNTHASE"/>
    <property type="match status" value="1"/>
</dbReference>
<dbReference type="GO" id="GO:0140098">
    <property type="term" value="F:catalytic activity, acting on RNA"/>
    <property type="evidence" value="ECO:0007669"/>
    <property type="project" value="UniProtKB-ARBA"/>
</dbReference>
<dbReference type="NCBIfam" id="TIGR00005">
    <property type="entry name" value="rluA_subfam"/>
    <property type="match status" value="1"/>
</dbReference>
<sequence length="289" mass="32554">MENTWIYTCAEPIKIKQYLSQLGMGHRMFNDLKHTGTILVDHRPVRPTTKVLPNQPLTIKFPAESRDETVALSDLPFETVYEDDNWLVVNKAVGEVSVPGPTQPNDTILNRVTGYLVSQQAPNQRPHLVTRLDRGTAGLMLVAKHNVATSMISQQVQQHTMEKYYYAVVTGTMPEQHGMIEAPILRVPDQAARVIDEAGQPARTEYWVLAEQNGYSLVKLRLHSGRTHQIRVHLSSLGHPLVGDHLYGGEPTADNHQLLQAVELAFTDPFTLQRREFKAPLLPEIEKFS</sequence>
<dbReference type="OrthoDB" id="9807829at2"/>
<dbReference type="InterPro" id="IPR006225">
    <property type="entry name" value="PsdUridine_synth_RluC/D"/>
</dbReference>
<comment type="function">
    <text evidence="4">Responsible for synthesis of pseudouridine from uracil.</text>
</comment>
<dbReference type="InterPro" id="IPR006224">
    <property type="entry name" value="PsdUridine_synth_RluA-like_CS"/>
</dbReference>
<evidence type="ECO:0000256" key="2">
    <source>
        <dbReference type="ARBA" id="ARBA00010876"/>
    </source>
</evidence>
<dbReference type="Proteomes" id="UP000051084">
    <property type="component" value="Unassembled WGS sequence"/>
</dbReference>
<dbReference type="GO" id="GO:0009982">
    <property type="term" value="F:pseudouridine synthase activity"/>
    <property type="evidence" value="ECO:0007669"/>
    <property type="project" value="InterPro"/>
</dbReference>
<keyword evidence="4" id="KW-0413">Isomerase</keyword>
<dbReference type="PANTHER" id="PTHR21600:SF35">
    <property type="entry name" value="PSEUDOURIDINE SYNTHASE"/>
    <property type="match status" value="1"/>
</dbReference>
<dbReference type="PATRIC" id="fig|1423742.4.peg.506"/>
<dbReference type="CDD" id="cd02869">
    <property type="entry name" value="PseudoU_synth_RluA_like"/>
    <property type="match status" value="1"/>
</dbReference>
<dbReference type="InterPro" id="IPR020103">
    <property type="entry name" value="PsdUridine_synth_cat_dom_sf"/>
</dbReference>
<evidence type="ECO:0000313" key="7">
    <source>
        <dbReference type="Proteomes" id="UP000051084"/>
    </source>
</evidence>
<comment type="similarity">
    <text evidence="2 4">Belongs to the pseudouridine synthase RluA family.</text>
</comment>
<dbReference type="PROSITE" id="PS01129">
    <property type="entry name" value="PSI_RLU"/>
    <property type="match status" value="1"/>
</dbReference>
<dbReference type="Pfam" id="PF00849">
    <property type="entry name" value="PseudoU_synth_2"/>
    <property type="match status" value="1"/>
</dbReference>
<dbReference type="GO" id="GO:0000455">
    <property type="term" value="P:enzyme-directed rRNA pseudouridine synthesis"/>
    <property type="evidence" value="ECO:0007669"/>
    <property type="project" value="TreeGrafter"/>
</dbReference>
<dbReference type="EMBL" id="AZGC01000013">
    <property type="protein sequence ID" value="KRL96044.1"/>
    <property type="molecule type" value="Genomic_DNA"/>
</dbReference>
<name>A0A0R1USA8_9LACO</name>
<dbReference type="RefSeq" id="WP_056995306.1">
    <property type="nucleotide sequence ID" value="NZ_AZGC01000013.1"/>
</dbReference>
<evidence type="ECO:0000259" key="5">
    <source>
        <dbReference type="Pfam" id="PF00849"/>
    </source>
</evidence>
<organism evidence="6 7">
    <name type="scientific">Limosilactobacillus equigenerosi DSM 18793 = JCM 14505</name>
    <dbReference type="NCBI Taxonomy" id="1423742"/>
    <lineage>
        <taxon>Bacteria</taxon>
        <taxon>Bacillati</taxon>
        <taxon>Bacillota</taxon>
        <taxon>Bacilli</taxon>
        <taxon>Lactobacillales</taxon>
        <taxon>Lactobacillaceae</taxon>
        <taxon>Limosilactobacillus</taxon>
    </lineage>
</organism>
<evidence type="ECO:0000313" key="6">
    <source>
        <dbReference type="EMBL" id="KRL96044.1"/>
    </source>
</evidence>
<keyword evidence="7" id="KW-1185">Reference proteome</keyword>
<feature type="active site" evidence="3">
    <location>
        <position position="133"/>
    </location>
</feature>